<sequence>MNKLYLLLTMKFYEKYPQLKEKEFLTQILTDTVFSTMSLEDQEVPKERVEEIVLSLLHEEELKGGQFFSDQVH</sequence>
<comment type="caution">
    <text evidence="1">The sequence shown here is derived from an EMBL/GenBank/DDBJ whole genome shotgun (WGS) entry which is preliminary data.</text>
</comment>
<evidence type="ECO:0000313" key="2">
    <source>
        <dbReference type="Proteomes" id="UP000539265"/>
    </source>
</evidence>
<name>A0A839S9A7_9SPHI</name>
<evidence type="ECO:0000313" key="1">
    <source>
        <dbReference type="EMBL" id="MBB3054406.1"/>
    </source>
</evidence>
<organism evidence="1 2">
    <name type="scientific">Mucilaginibacter gotjawali</name>
    <dbReference type="NCBI Taxonomy" id="1550579"/>
    <lineage>
        <taxon>Bacteria</taxon>
        <taxon>Pseudomonadati</taxon>
        <taxon>Bacteroidota</taxon>
        <taxon>Sphingobacteriia</taxon>
        <taxon>Sphingobacteriales</taxon>
        <taxon>Sphingobacteriaceae</taxon>
        <taxon>Mucilaginibacter</taxon>
    </lineage>
</organism>
<keyword evidence="2" id="KW-1185">Reference proteome</keyword>
<reference evidence="1" key="1">
    <citation type="submission" date="2020-08" db="EMBL/GenBank/DDBJ databases">
        <title>Genomic Encyclopedia of Type Strains, Phase III (KMG-III): the genomes of soil and plant-associated and newly described type strains.</title>
        <authorList>
            <person name="Whitman W."/>
        </authorList>
    </citation>
    <scope>NUCLEOTIDE SEQUENCE [LARGE SCALE GENOMIC DNA]</scope>
    <source>
        <strain evidence="1">CECT 8628</strain>
    </source>
</reference>
<proteinExistence type="predicted"/>
<gene>
    <name evidence="1" type="ORF">FHS11_000816</name>
</gene>
<dbReference type="EMBL" id="JACHWX010000002">
    <property type="protein sequence ID" value="MBB3054406.1"/>
    <property type="molecule type" value="Genomic_DNA"/>
</dbReference>
<protein>
    <submittedName>
        <fullName evidence="1">Uncharacterized protein</fullName>
    </submittedName>
</protein>
<accession>A0A839S9A7</accession>
<dbReference type="AlphaFoldDB" id="A0A839S9A7"/>
<dbReference type="Proteomes" id="UP000539265">
    <property type="component" value="Unassembled WGS sequence"/>
</dbReference>